<dbReference type="Proteomes" id="UP000774570">
    <property type="component" value="Unassembled WGS sequence"/>
</dbReference>
<organism evidence="2 3">
    <name type="scientific">Actinomadura parmotrematis</name>
    <dbReference type="NCBI Taxonomy" id="2864039"/>
    <lineage>
        <taxon>Bacteria</taxon>
        <taxon>Bacillati</taxon>
        <taxon>Actinomycetota</taxon>
        <taxon>Actinomycetes</taxon>
        <taxon>Streptosporangiales</taxon>
        <taxon>Thermomonosporaceae</taxon>
        <taxon>Actinomadura</taxon>
    </lineage>
</organism>
<evidence type="ECO:0000313" key="3">
    <source>
        <dbReference type="Proteomes" id="UP000774570"/>
    </source>
</evidence>
<dbReference type="RefSeq" id="WP_220164882.1">
    <property type="nucleotide sequence ID" value="NZ_JAIBOA010000004.1"/>
</dbReference>
<gene>
    <name evidence="2" type="ORF">K1Y72_08455</name>
</gene>
<comment type="caution">
    <text evidence="2">The sequence shown here is derived from an EMBL/GenBank/DDBJ whole genome shotgun (WGS) entry which is preliminary data.</text>
</comment>
<name>A0ABS7FPS0_9ACTN</name>
<dbReference type="NCBIfam" id="TIGR01552">
    <property type="entry name" value="phd_fam"/>
    <property type="match status" value="1"/>
</dbReference>
<evidence type="ECO:0000313" key="2">
    <source>
        <dbReference type="EMBL" id="MBW8482390.1"/>
    </source>
</evidence>
<protein>
    <submittedName>
        <fullName evidence="2">Type II toxin-antitoxin system prevent-host-death family antitoxin</fullName>
    </submittedName>
</protein>
<accession>A0ABS7FPS0</accession>
<dbReference type="EMBL" id="JAIBOA010000004">
    <property type="protein sequence ID" value="MBW8482390.1"/>
    <property type="molecule type" value="Genomic_DNA"/>
</dbReference>
<feature type="compositionally biased region" description="Basic and acidic residues" evidence="1">
    <location>
        <begin position="224"/>
        <end position="238"/>
    </location>
</feature>
<keyword evidence="3" id="KW-1185">Reference proteome</keyword>
<proteinExistence type="predicted"/>
<sequence>MDADAIPEALDVDEARALLGPIVRAARRGGAAPLVTLAGRPAARVVPAEDADWEVGGAWTPAARREAARTAWRVRLELDGLERAEIVARHNRAFVGGPRADAERVECGRVLRLLDAQGRGTFHLRDDWAFFVGDTTGQRALAVAEAVHHLRGRGPRDDVAGLVAAAAEVGLSAVPGAVDGTPVLTLAGVPYPVLTGATAGGGCTLAARRLLRGPDDLDLDEADGEPHGDVPVSADHDGAGPAGHAHGDV</sequence>
<evidence type="ECO:0000256" key="1">
    <source>
        <dbReference type="SAM" id="MobiDB-lite"/>
    </source>
</evidence>
<feature type="region of interest" description="Disordered" evidence="1">
    <location>
        <begin position="216"/>
        <end position="249"/>
    </location>
</feature>
<reference evidence="2 3" key="1">
    <citation type="submission" date="2021-07" db="EMBL/GenBank/DDBJ databases">
        <title>Actinomadura sp. PM05-2 isolated from lichen.</title>
        <authorList>
            <person name="Somphong A."/>
            <person name="Phongsopitanun W."/>
            <person name="Tanasupawat S."/>
            <person name="Peongsungnone V."/>
        </authorList>
    </citation>
    <scope>NUCLEOTIDE SEQUENCE [LARGE SCALE GENOMIC DNA]</scope>
    <source>
        <strain evidence="2 3">PM05-2</strain>
    </source>
</reference>